<proteinExistence type="predicted"/>
<dbReference type="Pfam" id="PF01494">
    <property type="entry name" value="FAD_binding_3"/>
    <property type="match status" value="1"/>
</dbReference>
<dbReference type="Pfam" id="PF22607">
    <property type="entry name" value="FAD_binding-like"/>
    <property type="match status" value="1"/>
</dbReference>
<dbReference type="SUPFAM" id="SSF54373">
    <property type="entry name" value="FAD-linked reductases, C-terminal domain"/>
    <property type="match status" value="1"/>
</dbReference>
<accession>A0A176WUR0</accession>
<dbReference type="InterPro" id="IPR002938">
    <property type="entry name" value="FAD-bd"/>
</dbReference>
<dbReference type="PANTHER" id="PTHR47469:SF2">
    <property type="entry name" value="OS06G0597600 PROTEIN"/>
    <property type="match status" value="1"/>
</dbReference>
<dbReference type="EMBL" id="LXPS01000041">
    <property type="protein sequence ID" value="OAE36331.1"/>
    <property type="molecule type" value="Genomic_DNA"/>
</dbReference>
<gene>
    <name evidence="3" type="ORF">A7J57_07160</name>
</gene>
<dbReference type="Proteomes" id="UP000077098">
    <property type="component" value="Unassembled WGS sequence"/>
</dbReference>
<name>A0A176WUR0_AGRTU</name>
<dbReference type="PRINTS" id="PR00420">
    <property type="entry name" value="RNGMNOXGNASE"/>
</dbReference>
<dbReference type="AlphaFoldDB" id="A0A176WUR0"/>
<feature type="domain" description="2,6-dihydroxypyridine 3-monooxygenase substrate binding" evidence="2">
    <location>
        <begin position="165"/>
        <end position="291"/>
    </location>
</feature>
<evidence type="ECO:0000313" key="3">
    <source>
        <dbReference type="EMBL" id="OAE36331.1"/>
    </source>
</evidence>
<evidence type="ECO:0000313" key="4">
    <source>
        <dbReference type="Proteomes" id="UP000077098"/>
    </source>
</evidence>
<dbReference type="NCBIfam" id="NF005566">
    <property type="entry name" value="PRK07236.1"/>
    <property type="match status" value="1"/>
</dbReference>
<dbReference type="InterPro" id="IPR054707">
    <property type="entry name" value="DhpH_subs-bd"/>
</dbReference>
<dbReference type="GO" id="GO:0071949">
    <property type="term" value="F:FAD binding"/>
    <property type="evidence" value="ECO:0007669"/>
    <property type="project" value="InterPro"/>
</dbReference>
<dbReference type="SUPFAM" id="SSF51905">
    <property type="entry name" value="FAD/NAD(P)-binding domain"/>
    <property type="match status" value="1"/>
</dbReference>
<evidence type="ECO:0000259" key="2">
    <source>
        <dbReference type="Pfam" id="PF22607"/>
    </source>
</evidence>
<dbReference type="InterPro" id="IPR036188">
    <property type="entry name" value="FAD/NAD-bd_sf"/>
</dbReference>
<protein>
    <submittedName>
        <fullName evidence="3">2-polyprenyl-6-methoxyphenol hydroxylase</fullName>
    </submittedName>
</protein>
<sequence length="370" mass="40517">MKPLTIRIAGGSLASLFTAILLQEDGHDVRLYERSSSGLAGRGAGLVPQQELFEVLGQIGCEDVAHVGVVAKERIYLDAGGRVAQRQNTPQMQVSWDYLFERVSSRLLADTYRLGHHVNAVREGPEGVILSFADGTDERADLVIGADGLGSAVRGAVNRHSENAYAGYVAWRGLIPETKLPADAALLLDRFAFYIAPGVHVLGYLVPGPRGETRQGQRRYNWVWYRPTAADELARTFTGRDGRLFQHSLPRGELSEYRRKQLREDAFSLLPPQLALAVVAEETPSIQGIFDYEAEQMVSQRIALVGDAAFVVRPHTAMGVSKAAGDAMALRDALRQTEDLPGALSHYQRARLPVGRSIAAYGRRLAETAM</sequence>
<comment type="caution">
    <text evidence="3">The sequence shown here is derived from an EMBL/GenBank/DDBJ whole genome shotgun (WGS) entry which is preliminary data.</text>
</comment>
<dbReference type="InterPro" id="IPR053212">
    <property type="entry name" value="DHP_3-monooxygenase"/>
</dbReference>
<reference evidence="3 4" key="1">
    <citation type="submission" date="2016-05" db="EMBL/GenBank/DDBJ databases">
        <authorList>
            <person name="Lavstsen T."/>
            <person name="Jespersen J.S."/>
        </authorList>
    </citation>
    <scope>NUCLEOTIDE SEQUENCE [LARGE SCALE GENOMIC DNA]</scope>
    <source>
        <strain evidence="3 4">KCJ1736</strain>
    </source>
</reference>
<dbReference type="RefSeq" id="WP_063951741.1">
    <property type="nucleotide sequence ID" value="NZ_LXPS01000041.1"/>
</dbReference>
<dbReference type="PANTHER" id="PTHR47469">
    <property type="entry name" value="MONOOXYGENASE-LIKE"/>
    <property type="match status" value="1"/>
</dbReference>
<feature type="domain" description="FAD-binding" evidence="1">
    <location>
        <begin position="7"/>
        <end position="159"/>
    </location>
</feature>
<dbReference type="Gene3D" id="3.50.50.60">
    <property type="entry name" value="FAD/NAD(P)-binding domain"/>
    <property type="match status" value="2"/>
</dbReference>
<evidence type="ECO:0000259" key="1">
    <source>
        <dbReference type="Pfam" id="PF01494"/>
    </source>
</evidence>
<organism evidence="3 4">
    <name type="scientific">Agrobacterium tumefaciens</name>
    <dbReference type="NCBI Taxonomy" id="358"/>
    <lineage>
        <taxon>Bacteria</taxon>
        <taxon>Pseudomonadati</taxon>
        <taxon>Pseudomonadota</taxon>
        <taxon>Alphaproteobacteria</taxon>
        <taxon>Hyphomicrobiales</taxon>
        <taxon>Rhizobiaceae</taxon>
        <taxon>Rhizobium/Agrobacterium group</taxon>
        <taxon>Agrobacterium</taxon>
        <taxon>Agrobacterium tumefaciens complex</taxon>
    </lineage>
</organism>